<keyword evidence="3 6" id="KW-1133">Transmembrane helix</keyword>
<evidence type="ECO:0000313" key="9">
    <source>
        <dbReference type="Proteomes" id="UP000030651"/>
    </source>
</evidence>
<evidence type="ECO:0000256" key="2">
    <source>
        <dbReference type="ARBA" id="ARBA00022692"/>
    </source>
</evidence>
<evidence type="ECO:0000256" key="3">
    <source>
        <dbReference type="ARBA" id="ARBA00022989"/>
    </source>
</evidence>
<evidence type="ECO:0000313" key="8">
    <source>
        <dbReference type="EMBL" id="ETS77284.1"/>
    </source>
</evidence>
<dbReference type="Proteomes" id="UP000030651">
    <property type="component" value="Unassembled WGS sequence"/>
</dbReference>
<dbReference type="HOGENOM" id="CLU_1806884_0_0_1"/>
<organism evidence="8 9">
    <name type="scientific">Pestalotiopsis fici (strain W106-1 / CGMCC3.15140)</name>
    <dbReference type="NCBI Taxonomy" id="1229662"/>
    <lineage>
        <taxon>Eukaryota</taxon>
        <taxon>Fungi</taxon>
        <taxon>Dikarya</taxon>
        <taxon>Ascomycota</taxon>
        <taxon>Pezizomycotina</taxon>
        <taxon>Sordariomycetes</taxon>
        <taxon>Xylariomycetidae</taxon>
        <taxon>Amphisphaeriales</taxon>
        <taxon>Sporocadaceae</taxon>
        <taxon>Pestalotiopsis</taxon>
    </lineage>
</organism>
<dbReference type="InParanoid" id="W3WU21"/>
<keyword evidence="9" id="KW-1185">Reference proteome</keyword>
<reference evidence="9" key="1">
    <citation type="journal article" date="2015" name="BMC Genomics">
        <title>Genomic and transcriptomic analysis of the endophytic fungus Pestalotiopsis fici reveals its lifestyle and high potential for synthesis of natural products.</title>
        <authorList>
            <person name="Wang X."/>
            <person name="Zhang X."/>
            <person name="Liu L."/>
            <person name="Xiang M."/>
            <person name="Wang W."/>
            <person name="Sun X."/>
            <person name="Che Y."/>
            <person name="Guo L."/>
            <person name="Liu G."/>
            <person name="Guo L."/>
            <person name="Wang C."/>
            <person name="Yin W.B."/>
            <person name="Stadler M."/>
            <person name="Zhang X."/>
            <person name="Liu X."/>
        </authorList>
    </citation>
    <scope>NUCLEOTIDE SEQUENCE [LARGE SCALE GENOMIC DNA]</scope>
    <source>
        <strain evidence="9">W106-1 / CGMCC3.15140</strain>
    </source>
</reference>
<dbReference type="RefSeq" id="XP_007837930.1">
    <property type="nucleotide sequence ID" value="XM_007839739.1"/>
</dbReference>
<sequence>MASDLSILIIPMFGMGNLHLPLKKKLLAGWVFAIGIFAMIAATFRFYYGIKLVHIIDATWATMPMGNWNCGELMAGFIVACAPFIPRFVDQVFKRKHPDASASLQIHVQSVFHVATNSATDQQLSHWARLQLDRAQRTRRRAL</sequence>
<dbReference type="AlphaFoldDB" id="W3WU21"/>
<dbReference type="KEGG" id="pfy:PFICI_11158"/>
<dbReference type="OrthoDB" id="5401779at2759"/>
<name>W3WU21_PESFW</name>
<evidence type="ECO:0000256" key="1">
    <source>
        <dbReference type="ARBA" id="ARBA00004141"/>
    </source>
</evidence>
<dbReference type="Pfam" id="PF20684">
    <property type="entry name" value="Fung_rhodopsin"/>
    <property type="match status" value="1"/>
</dbReference>
<comment type="subcellular location">
    <subcellularLocation>
        <location evidence="1">Membrane</location>
        <topology evidence="1">Multi-pass membrane protein</topology>
    </subcellularLocation>
</comment>
<gene>
    <name evidence="8" type="ORF">PFICI_11158</name>
</gene>
<dbReference type="InterPro" id="IPR049326">
    <property type="entry name" value="Rhodopsin_dom_fungi"/>
</dbReference>
<dbReference type="OMA" id="HIIDATW"/>
<evidence type="ECO:0000256" key="6">
    <source>
        <dbReference type="SAM" id="Phobius"/>
    </source>
</evidence>
<dbReference type="GeneID" id="19276171"/>
<keyword evidence="4 6" id="KW-0472">Membrane</keyword>
<dbReference type="EMBL" id="KI912116">
    <property type="protein sequence ID" value="ETS77284.1"/>
    <property type="molecule type" value="Genomic_DNA"/>
</dbReference>
<dbReference type="GO" id="GO:0016020">
    <property type="term" value="C:membrane"/>
    <property type="evidence" value="ECO:0007669"/>
    <property type="project" value="UniProtKB-SubCell"/>
</dbReference>
<evidence type="ECO:0000256" key="4">
    <source>
        <dbReference type="ARBA" id="ARBA00023136"/>
    </source>
</evidence>
<comment type="similarity">
    <text evidence="5">Belongs to the SAT4 family.</text>
</comment>
<accession>W3WU21</accession>
<evidence type="ECO:0000259" key="7">
    <source>
        <dbReference type="Pfam" id="PF20684"/>
    </source>
</evidence>
<keyword evidence="2 6" id="KW-0812">Transmembrane</keyword>
<dbReference type="PANTHER" id="PTHR33048">
    <property type="entry name" value="PTH11-LIKE INTEGRAL MEMBRANE PROTEIN (AFU_ORTHOLOGUE AFUA_5G11245)"/>
    <property type="match status" value="1"/>
</dbReference>
<dbReference type="PANTHER" id="PTHR33048:SF158">
    <property type="entry name" value="MEMBRANE PROTEIN PTH11-LIKE, PUTATIVE-RELATED"/>
    <property type="match status" value="1"/>
</dbReference>
<proteinExistence type="inferred from homology"/>
<feature type="transmembrane region" description="Helical" evidence="6">
    <location>
        <begin position="27"/>
        <end position="48"/>
    </location>
</feature>
<evidence type="ECO:0000256" key="5">
    <source>
        <dbReference type="ARBA" id="ARBA00038359"/>
    </source>
</evidence>
<protein>
    <recommendedName>
        <fullName evidence="7">Rhodopsin domain-containing protein</fullName>
    </recommendedName>
</protein>
<dbReference type="InterPro" id="IPR052337">
    <property type="entry name" value="SAT4-like"/>
</dbReference>
<feature type="domain" description="Rhodopsin" evidence="7">
    <location>
        <begin position="1"/>
        <end position="87"/>
    </location>
</feature>